<evidence type="ECO:0000313" key="2">
    <source>
        <dbReference type="EMBL" id="CBK43701.1"/>
    </source>
</evidence>
<gene>
    <name evidence="2" type="ORF">NIDE4032</name>
</gene>
<dbReference type="AlphaFoldDB" id="D8P869"/>
<protein>
    <recommendedName>
        <fullName evidence="1">DUF4026 domain-containing protein</fullName>
    </recommendedName>
</protein>
<evidence type="ECO:0000313" key="3">
    <source>
        <dbReference type="Proteomes" id="UP000001660"/>
    </source>
</evidence>
<dbReference type="Proteomes" id="UP000001660">
    <property type="component" value="Chromosome"/>
</dbReference>
<organism evidence="2 3">
    <name type="scientific">Nitrospira defluvii</name>
    <dbReference type="NCBI Taxonomy" id="330214"/>
    <lineage>
        <taxon>Bacteria</taxon>
        <taxon>Pseudomonadati</taxon>
        <taxon>Nitrospirota</taxon>
        <taxon>Nitrospiria</taxon>
        <taxon>Nitrospirales</taxon>
        <taxon>Nitrospiraceae</taxon>
        <taxon>Nitrospira</taxon>
    </lineage>
</organism>
<name>D8P869_9BACT</name>
<proteinExistence type="predicted"/>
<reference evidence="2 3" key="1">
    <citation type="journal article" date="2010" name="Proc. Natl. Acad. Sci. U.S.A.">
        <title>A Nitrospira metagenome illuminates the physiology and evolution of globally important nitrite-oxidizing bacteria.</title>
        <authorList>
            <person name="Lucker S."/>
            <person name="Wagner M."/>
            <person name="Maixner F."/>
            <person name="Pelletier E."/>
            <person name="Koch H."/>
            <person name="Vacherie B."/>
            <person name="Rattei T."/>
            <person name="Sinninghe Damste J."/>
            <person name="Spieck E."/>
            <person name="Le Paslier D."/>
            <person name="Daims H."/>
        </authorList>
    </citation>
    <scope>NUCLEOTIDE SEQUENCE [LARGE SCALE GENOMIC DNA]</scope>
</reference>
<dbReference type="EMBL" id="FP929003">
    <property type="protein sequence ID" value="CBK43701.1"/>
    <property type="molecule type" value="Genomic_DNA"/>
</dbReference>
<keyword evidence="3" id="KW-1185">Reference proteome</keyword>
<dbReference type="OrthoDB" id="9783399at2"/>
<evidence type="ECO:0000259" key="1">
    <source>
        <dbReference type="Pfam" id="PF22789"/>
    </source>
</evidence>
<feature type="domain" description="DUF4026" evidence="1">
    <location>
        <begin position="159"/>
        <end position="213"/>
    </location>
</feature>
<dbReference type="STRING" id="330214.NIDE4032"/>
<dbReference type="HOGENOM" id="CLU_1105562_0_0_0"/>
<dbReference type="KEGG" id="nde:NIDE4032"/>
<dbReference type="InterPro" id="IPR053886">
    <property type="entry name" value="DUF4026_middle"/>
</dbReference>
<sequence>MKIRKKSPKPAPAKSPLYLVGYRGAPPSLEELKIWYDLQYGGPLTCLQHEAGGRVSASHGPWQAYLLTSLPQSDAAQWQPVLSWDHRQLGSISPAATAPSTIADTVLVAARLARGLTLLTQGTALDVLCHEYLNPSDWNDRSLDVFSSRDHVTVQQSESTDESSEWFHTLGLNKFGLDELEVIQPRGLPDAETIALLKSAADTVLRSGQNQKVGSSLDLPAVAHTIRFIKHRTAAPTGRVIAFRQIITDIL</sequence>
<dbReference type="Pfam" id="PF22789">
    <property type="entry name" value="DUF4026_C"/>
    <property type="match status" value="1"/>
</dbReference>
<accession>D8P869</accession>